<keyword evidence="3" id="KW-0547">Nucleotide-binding</keyword>
<name>A0A7C5DVE5_9BACT</name>
<comment type="caution">
    <text evidence="6">The sequence shown here is derived from an EMBL/GenBank/DDBJ whole genome shotgun (WGS) entry which is preliminary data.</text>
</comment>
<dbReference type="InterPro" id="IPR003439">
    <property type="entry name" value="ABC_transporter-like_ATP-bd"/>
</dbReference>
<dbReference type="AlphaFoldDB" id="A0A7C5DVE5"/>
<feature type="non-terminal residue" evidence="6">
    <location>
        <position position="1"/>
    </location>
</feature>
<keyword evidence="1" id="KW-0813">Transport</keyword>
<dbReference type="InterPro" id="IPR027417">
    <property type="entry name" value="P-loop_NTPase"/>
</dbReference>
<feature type="domain" description="ABC transporter" evidence="5">
    <location>
        <begin position="30"/>
        <end position="86"/>
    </location>
</feature>
<evidence type="ECO:0000256" key="2">
    <source>
        <dbReference type="ARBA" id="ARBA00022737"/>
    </source>
</evidence>
<sequence>QGIGILTNFDIPSNITLPSLKHYLRGILINKRKEHEKTAQYIKRFDIKAASLKSKLEYLSGGNQQKVSLAKSLDTGPEIFIIDEPTRGIDVNAKREIYFFINELVQTGISCIVISSEMEEIIGLCNRVVVMREGKITGILEGEHINEEEIMFHATGLKGVA</sequence>
<dbReference type="EMBL" id="DRTH01000205">
    <property type="protein sequence ID" value="HHF08805.1"/>
    <property type="molecule type" value="Genomic_DNA"/>
</dbReference>
<keyword evidence="2" id="KW-0677">Repeat</keyword>
<evidence type="ECO:0000313" key="6">
    <source>
        <dbReference type="EMBL" id="HHF08805.1"/>
    </source>
</evidence>
<evidence type="ECO:0000259" key="5">
    <source>
        <dbReference type="Pfam" id="PF00005"/>
    </source>
</evidence>
<evidence type="ECO:0000256" key="3">
    <source>
        <dbReference type="ARBA" id="ARBA00022741"/>
    </source>
</evidence>
<evidence type="ECO:0000256" key="1">
    <source>
        <dbReference type="ARBA" id="ARBA00022448"/>
    </source>
</evidence>
<dbReference type="GO" id="GO:0016887">
    <property type="term" value="F:ATP hydrolysis activity"/>
    <property type="evidence" value="ECO:0007669"/>
    <property type="project" value="InterPro"/>
</dbReference>
<keyword evidence="4 6" id="KW-0067">ATP-binding</keyword>
<proteinExistence type="predicted"/>
<dbReference type="SUPFAM" id="SSF52540">
    <property type="entry name" value="P-loop containing nucleoside triphosphate hydrolases"/>
    <property type="match status" value="1"/>
</dbReference>
<dbReference type="Pfam" id="PF00005">
    <property type="entry name" value="ABC_tran"/>
    <property type="match status" value="1"/>
</dbReference>
<protein>
    <submittedName>
        <fullName evidence="6">Sugar ABC transporter ATP-binding protein</fullName>
    </submittedName>
</protein>
<evidence type="ECO:0000256" key="4">
    <source>
        <dbReference type="ARBA" id="ARBA00022840"/>
    </source>
</evidence>
<organism evidence="6">
    <name type="scientific">Kosmotoga arenicorallina</name>
    <dbReference type="NCBI Taxonomy" id="688066"/>
    <lineage>
        <taxon>Bacteria</taxon>
        <taxon>Thermotogati</taxon>
        <taxon>Thermotogota</taxon>
        <taxon>Thermotogae</taxon>
        <taxon>Kosmotogales</taxon>
        <taxon>Kosmotogaceae</taxon>
        <taxon>Kosmotoga</taxon>
    </lineage>
</organism>
<gene>
    <name evidence="6" type="ORF">ENL26_03445</name>
</gene>
<dbReference type="Gene3D" id="3.40.50.300">
    <property type="entry name" value="P-loop containing nucleotide triphosphate hydrolases"/>
    <property type="match status" value="1"/>
</dbReference>
<dbReference type="GO" id="GO:0005524">
    <property type="term" value="F:ATP binding"/>
    <property type="evidence" value="ECO:0007669"/>
    <property type="project" value="UniProtKB-KW"/>
</dbReference>
<reference evidence="6" key="1">
    <citation type="journal article" date="2020" name="mSystems">
        <title>Genome- and Community-Level Interaction Insights into Carbon Utilization and Element Cycling Functions of Hydrothermarchaeota in Hydrothermal Sediment.</title>
        <authorList>
            <person name="Zhou Z."/>
            <person name="Liu Y."/>
            <person name="Xu W."/>
            <person name="Pan J."/>
            <person name="Luo Z.H."/>
            <person name="Li M."/>
        </authorList>
    </citation>
    <scope>NUCLEOTIDE SEQUENCE [LARGE SCALE GENOMIC DNA]</scope>
    <source>
        <strain evidence="6">HyVt-80</strain>
    </source>
</reference>
<accession>A0A7C5DVE5</accession>
<dbReference type="InterPro" id="IPR050107">
    <property type="entry name" value="ABC_carbohydrate_import_ATPase"/>
</dbReference>
<dbReference type="PANTHER" id="PTHR43790">
    <property type="entry name" value="CARBOHYDRATE TRANSPORT ATP-BINDING PROTEIN MG119-RELATED"/>
    <property type="match status" value="1"/>
</dbReference>
<dbReference type="PANTHER" id="PTHR43790:SF9">
    <property type="entry name" value="GALACTOFURANOSE TRANSPORTER ATP-BINDING PROTEIN YTFR"/>
    <property type="match status" value="1"/>
</dbReference>
<dbReference type="Proteomes" id="UP000886129">
    <property type="component" value="Unassembled WGS sequence"/>
</dbReference>